<comment type="caution">
    <text evidence="1">The sequence shown here is derived from an EMBL/GenBank/DDBJ whole genome shotgun (WGS) entry which is preliminary data.</text>
</comment>
<protein>
    <submittedName>
        <fullName evidence="1">Uncharacterized protein</fullName>
    </submittedName>
</protein>
<sequence length="104" mass="12182">MTTKAISHRPITIRWPNEDTGEYFKIPGCMINENSVLALFDHHLEVHLVTPTEDPHEFDLQFASSPMFYVGDNFQDIYFDLMHLTIVEFATKYVHSDYHTHNPN</sequence>
<reference evidence="1 2" key="1">
    <citation type="submission" date="2018-05" db="EMBL/GenBank/DDBJ databases">
        <title>Genomic Encyclopedia of Type Strains, Phase IV (KMG-IV): sequencing the most valuable type-strain genomes for metagenomic binning, comparative biology and taxonomic classification.</title>
        <authorList>
            <person name="Goeker M."/>
        </authorList>
    </citation>
    <scope>NUCLEOTIDE SEQUENCE [LARGE SCALE GENOMIC DNA]</scope>
    <source>
        <strain evidence="1 2">DSM 18773</strain>
    </source>
</reference>
<accession>A0A316D454</accession>
<gene>
    <name evidence="1" type="ORF">C7459_12631</name>
</gene>
<evidence type="ECO:0000313" key="1">
    <source>
        <dbReference type="EMBL" id="PWK05155.1"/>
    </source>
</evidence>
<organism evidence="1 2">
    <name type="scientific">Tumebacillus permanentifrigoris</name>
    <dbReference type="NCBI Taxonomy" id="378543"/>
    <lineage>
        <taxon>Bacteria</taxon>
        <taxon>Bacillati</taxon>
        <taxon>Bacillota</taxon>
        <taxon>Bacilli</taxon>
        <taxon>Bacillales</taxon>
        <taxon>Alicyclobacillaceae</taxon>
        <taxon>Tumebacillus</taxon>
    </lineage>
</organism>
<dbReference type="RefSeq" id="WP_109691262.1">
    <property type="nucleotide sequence ID" value="NZ_QGGL01000026.1"/>
</dbReference>
<name>A0A316D454_9BACL</name>
<dbReference type="AlphaFoldDB" id="A0A316D454"/>
<dbReference type="OrthoDB" id="9841563at2"/>
<dbReference type="EMBL" id="QGGL01000026">
    <property type="protein sequence ID" value="PWK05155.1"/>
    <property type="molecule type" value="Genomic_DNA"/>
</dbReference>
<dbReference type="Proteomes" id="UP000245634">
    <property type="component" value="Unassembled WGS sequence"/>
</dbReference>
<proteinExistence type="predicted"/>
<evidence type="ECO:0000313" key="2">
    <source>
        <dbReference type="Proteomes" id="UP000245634"/>
    </source>
</evidence>
<keyword evidence="2" id="KW-1185">Reference proteome</keyword>